<protein>
    <submittedName>
        <fullName evidence="1">Uncharacterized protein</fullName>
    </submittedName>
</protein>
<accession>A0A645GF56</accession>
<comment type="caution">
    <text evidence="1">The sequence shown here is derived from an EMBL/GenBank/DDBJ whole genome shotgun (WGS) entry which is preliminary data.</text>
</comment>
<sequence length="84" mass="8964">MNIGAAGGEEVFGQAGVSGHYDFRIGIVVSRIDAQYLLKAQVFPEIKKGFIRTHNDHSAVDGADGSAGDNVDRNIHLQQSLPDA</sequence>
<organism evidence="1">
    <name type="scientific">bioreactor metagenome</name>
    <dbReference type="NCBI Taxonomy" id="1076179"/>
    <lineage>
        <taxon>unclassified sequences</taxon>
        <taxon>metagenomes</taxon>
        <taxon>ecological metagenomes</taxon>
    </lineage>
</organism>
<proteinExistence type="predicted"/>
<evidence type="ECO:0000313" key="1">
    <source>
        <dbReference type="EMBL" id="MPN22614.1"/>
    </source>
</evidence>
<dbReference type="AlphaFoldDB" id="A0A645GF56"/>
<dbReference type="EMBL" id="VSSQ01070895">
    <property type="protein sequence ID" value="MPN22614.1"/>
    <property type="molecule type" value="Genomic_DNA"/>
</dbReference>
<name>A0A645GF56_9ZZZZ</name>
<reference evidence="1" key="1">
    <citation type="submission" date="2019-08" db="EMBL/GenBank/DDBJ databases">
        <authorList>
            <person name="Kucharzyk K."/>
            <person name="Murdoch R.W."/>
            <person name="Higgins S."/>
            <person name="Loffler F."/>
        </authorList>
    </citation>
    <scope>NUCLEOTIDE SEQUENCE</scope>
</reference>
<gene>
    <name evidence="1" type="ORF">SDC9_169997</name>
</gene>